<dbReference type="GO" id="GO:0071766">
    <property type="term" value="P:Actinobacterium-type cell wall biogenesis"/>
    <property type="evidence" value="ECO:0007669"/>
    <property type="project" value="UniProtKB-ARBA"/>
</dbReference>
<comment type="caution">
    <text evidence="7">The sequence shown here is derived from an EMBL/GenBank/DDBJ whole genome shotgun (WGS) entry which is preliminary data.</text>
</comment>
<dbReference type="GO" id="GO:0005886">
    <property type="term" value="C:plasma membrane"/>
    <property type="evidence" value="ECO:0007669"/>
    <property type="project" value="TreeGrafter"/>
</dbReference>
<dbReference type="OrthoDB" id="9757559at2"/>
<dbReference type="Proteomes" id="UP000054729">
    <property type="component" value="Unassembled WGS sequence"/>
</dbReference>
<dbReference type="AlphaFoldDB" id="A0A0W0ZZT3"/>
<dbReference type="InterPro" id="IPR000873">
    <property type="entry name" value="AMP-dep_synth/lig_dom"/>
</dbReference>
<dbReference type="InterPro" id="IPR040097">
    <property type="entry name" value="FAAL/FAAC"/>
</dbReference>
<evidence type="ECO:0000313" key="8">
    <source>
        <dbReference type="Proteomes" id="UP000054729"/>
    </source>
</evidence>
<dbReference type="PANTHER" id="PTHR22754">
    <property type="entry name" value="DISCO-INTERACTING PROTEIN 2 DIP2 -RELATED"/>
    <property type="match status" value="1"/>
</dbReference>
<keyword evidence="4" id="KW-0443">Lipid metabolism</keyword>
<dbReference type="GO" id="GO:0016874">
    <property type="term" value="F:ligase activity"/>
    <property type="evidence" value="ECO:0007669"/>
    <property type="project" value="UniProtKB-KW"/>
</dbReference>
<dbReference type="GO" id="GO:0070566">
    <property type="term" value="F:adenylyltransferase activity"/>
    <property type="evidence" value="ECO:0007669"/>
    <property type="project" value="TreeGrafter"/>
</dbReference>
<dbReference type="PATRIC" id="fig|66969.6.peg.2879"/>
<dbReference type="STRING" id="66969.Lwal_2663"/>
<reference evidence="7 8" key="1">
    <citation type="submission" date="2015-11" db="EMBL/GenBank/DDBJ databases">
        <title>Genomic analysis of 38 Legionella species identifies large and diverse effector repertoires.</title>
        <authorList>
            <person name="Burstein D."/>
            <person name="Amaro F."/>
            <person name="Zusman T."/>
            <person name="Lifshitz Z."/>
            <person name="Cohen O."/>
            <person name="Gilbert J.A."/>
            <person name="Pupko T."/>
            <person name="Shuman H.A."/>
            <person name="Segal G."/>
        </authorList>
    </citation>
    <scope>NUCLEOTIDE SEQUENCE [LARGE SCALE GENOMIC DNA]</scope>
    <source>
        <strain evidence="7 8">ATCC 51914</strain>
    </source>
</reference>
<evidence type="ECO:0000256" key="1">
    <source>
        <dbReference type="ARBA" id="ARBA00006432"/>
    </source>
</evidence>
<dbReference type="SUPFAM" id="SSF56801">
    <property type="entry name" value="Acetyl-CoA synthetase-like"/>
    <property type="match status" value="1"/>
</dbReference>
<dbReference type="InterPro" id="IPR042099">
    <property type="entry name" value="ANL_N_sf"/>
</dbReference>
<dbReference type="Pfam" id="PF23024">
    <property type="entry name" value="AMP-dom_DIP2-like"/>
    <property type="match status" value="1"/>
</dbReference>
<dbReference type="FunFam" id="3.40.50.12780:FF:000013">
    <property type="entry name" value="Long-chain-fatty-acid--AMP ligase FadD32"/>
    <property type="match status" value="1"/>
</dbReference>
<name>A0A0W0ZZT3_9GAMM</name>
<dbReference type="Gene3D" id="3.40.50.12780">
    <property type="entry name" value="N-terminal domain of ligase-like"/>
    <property type="match status" value="1"/>
</dbReference>
<proteinExistence type="inferred from homology"/>
<dbReference type="InterPro" id="IPR025110">
    <property type="entry name" value="AMP-bd_C"/>
</dbReference>
<protein>
    <submittedName>
        <fullName evidence="7">Saframycin Mx1 synthetase B</fullName>
    </submittedName>
</protein>
<keyword evidence="2" id="KW-0436">Ligase</keyword>
<accession>A0A0W0ZZT3</accession>
<feature type="domain" description="AMP-dependent synthetase/ligase" evidence="5">
    <location>
        <begin position="17"/>
        <end position="411"/>
    </location>
</feature>
<dbReference type="Gene3D" id="3.30.300.30">
    <property type="match status" value="1"/>
</dbReference>
<keyword evidence="3" id="KW-0276">Fatty acid metabolism</keyword>
<feature type="domain" description="AMP-binding enzyme C-terminal" evidence="6">
    <location>
        <begin position="456"/>
        <end position="569"/>
    </location>
</feature>
<dbReference type="InterPro" id="IPR045851">
    <property type="entry name" value="AMP-bd_C_sf"/>
</dbReference>
<evidence type="ECO:0000256" key="4">
    <source>
        <dbReference type="ARBA" id="ARBA00023098"/>
    </source>
</evidence>
<evidence type="ECO:0000259" key="6">
    <source>
        <dbReference type="Pfam" id="PF23024"/>
    </source>
</evidence>
<dbReference type="Pfam" id="PF00501">
    <property type="entry name" value="AMP-binding"/>
    <property type="match status" value="1"/>
</dbReference>
<dbReference type="CDD" id="cd05931">
    <property type="entry name" value="FAAL"/>
    <property type="match status" value="1"/>
</dbReference>
<evidence type="ECO:0000259" key="5">
    <source>
        <dbReference type="Pfam" id="PF00501"/>
    </source>
</evidence>
<evidence type="ECO:0000313" key="7">
    <source>
        <dbReference type="EMBL" id="KTD74622.1"/>
    </source>
</evidence>
<sequence length="580" mass="65720">MNSELLQCQTLAEVVQIRAQESPEKITCTFLNRDAEEHMTYKALDRHAKAIASTITEYGAKPGDRILLLFSPGLSLIQAFLGCLYAGCIAVPIYPPAQEKLLDKAQRIIRNAAPVLTLMLSDFMHKFAETNREIPLFLGTRVIPLESVSLAKASLWEKTSASKSDLAFLQYTSGSTMHPKGVMVSHQNLIDNVLKIHHSSQMDDDSILFSWLPPHHDMGLIGCILTPIFAGFSTIMMSPFSFLQNPLSWLKHISRYKVTISGGPNFAYDYCVKRIKEEKKEGLDLSSWKIAFNGAEPIRKETLDHFYSAFKDYGFHKEAFYPCYGLAEATLLVACVNPYQGFTYLTLDKEPFKDHRVNFVEEGAPGSYQLVSCGHQIQSVKIIDPDTLQPCDNDQVGEIWVQSNSVSQGYWEQEKETKQAFHGYINGDNSGPRYLRTGDLGFLHDDQLYVTGRIKDLIIIYGKNHYPQDIEYSLMHADFHKLLGKCSAFVVQEGPEYKLVVMCEVKNKGMGQEEQDKLFNEIFELIYRNHQLEANTIVFVPLKSLPHTTSGKIRRSFCRKHLLENTIPVLASWHLNLEEG</sequence>
<dbReference type="RefSeq" id="WP_058481297.1">
    <property type="nucleotide sequence ID" value="NZ_CAAAIQ010000032.1"/>
</dbReference>
<dbReference type="EMBL" id="LNZB01000060">
    <property type="protein sequence ID" value="KTD74622.1"/>
    <property type="molecule type" value="Genomic_DNA"/>
</dbReference>
<evidence type="ECO:0000256" key="3">
    <source>
        <dbReference type="ARBA" id="ARBA00022832"/>
    </source>
</evidence>
<keyword evidence="8" id="KW-1185">Reference proteome</keyword>
<organism evidence="7 8">
    <name type="scientific">Legionella waltersii</name>
    <dbReference type="NCBI Taxonomy" id="66969"/>
    <lineage>
        <taxon>Bacteria</taxon>
        <taxon>Pseudomonadati</taxon>
        <taxon>Pseudomonadota</taxon>
        <taxon>Gammaproteobacteria</taxon>
        <taxon>Legionellales</taxon>
        <taxon>Legionellaceae</taxon>
        <taxon>Legionella</taxon>
    </lineage>
</organism>
<dbReference type="PANTHER" id="PTHR22754:SF32">
    <property type="entry name" value="DISCO-INTERACTING PROTEIN 2"/>
    <property type="match status" value="1"/>
</dbReference>
<dbReference type="GO" id="GO:0006633">
    <property type="term" value="P:fatty acid biosynthetic process"/>
    <property type="evidence" value="ECO:0007669"/>
    <property type="project" value="TreeGrafter"/>
</dbReference>
<gene>
    <name evidence="7" type="ORF">Lwal_2663</name>
</gene>
<comment type="similarity">
    <text evidence="1">Belongs to the ATP-dependent AMP-binding enzyme family.</text>
</comment>
<evidence type="ECO:0000256" key="2">
    <source>
        <dbReference type="ARBA" id="ARBA00022598"/>
    </source>
</evidence>